<dbReference type="PROSITE" id="PS50158">
    <property type="entry name" value="ZF_CCHC"/>
    <property type="match status" value="1"/>
</dbReference>
<evidence type="ECO:0000256" key="8">
    <source>
        <dbReference type="SAM" id="MobiDB-lite"/>
    </source>
</evidence>
<feature type="compositionally biased region" description="Basic and acidic residues" evidence="8">
    <location>
        <begin position="798"/>
        <end position="809"/>
    </location>
</feature>
<dbReference type="GO" id="GO:0004190">
    <property type="term" value="F:aspartic-type endopeptidase activity"/>
    <property type="evidence" value="ECO:0007669"/>
    <property type="project" value="UniProtKB-KW"/>
</dbReference>
<dbReference type="InterPro" id="IPR003148">
    <property type="entry name" value="RCK_N"/>
</dbReference>
<keyword evidence="4" id="KW-0064">Aspartyl protease</keyword>
<dbReference type="GO" id="GO:0003676">
    <property type="term" value="F:nucleic acid binding"/>
    <property type="evidence" value="ECO:0007669"/>
    <property type="project" value="InterPro"/>
</dbReference>
<keyword evidence="4" id="KW-0378">Hydrolase</keyword>
<comment type="caution">
    <text evidence="13">The sequence shown here is derived from an EMBL/GenBank/DDBJ whole genome shotgun (WGS) entry which is preliminary data.</text>
</comment>
<feature type="region of interest" description="Disordered" evidence="8">
    <location>
        <begin position="1302"/>
        <end position="1322"/>
    </location>
</feature>
<dbReference type="CDD" id="cd09272">
    <property type="entry name" value="RNase_HI_RT_Ty1"/>
    <property type="match status" value="1"/>
</dbReference>
<dbReference type="PROSITE" id="PS51201">
    <property type="entry name" value="RCK_N"/>
    <property type="match status" value="1"/>
</dbReference>
<dbReference type="InterPro" id="IPR001584">
    <property type="entry name" value="Integrase_cat-core"/>
</dbReference>
<feature type="compositionally biased region" description="Basic residues" evidence="8">
    <location>
        <begin position="810"/>
        <end position="823"/>
    </location>
</feature>
<protein>
    <submittedName>
        <fullName evidence="13">Ion channel CASTOR</fullName>
    </submittedName>
</protein>
<dbReference type="InterPro" id="IPR001878">
    <property type="entry name" value="Znf_CCHC"/>
</dbReference>
<dbReference type="PANTHER" id="PTHR31563">
    <property type="entry name" value="ION CHANNEL POLLUX-RELATED"/>
    <property type="match status" value="1"/>
</dbReference>
<keyword evidence="5 9" id="KW-1133">Transmembrane helix</keyword>
<feature type="compositionally biased region" description="Basic and acidic residues" evidence="8">
    <location>
        <begin position="1304"/>
        <end position="1313"/>
    </location>
</feature>
<proteinExistence type="inferred from homology"/>
<dbReference type="GO" id="GO:0008270">
    <property type="term" value="F:zinc ion binding"/>
    <property type="evidence" value="ECO:0007669"/>
    <property type="project" value="UniProtKB-KW"/>
</dbReference>
<dbReference type="InterPro" id="IPR012337">
    <property type="entry name" value="RNaseH-like_sf"/>
</dbReference>
<feature type="region of interest" description="Disordered" evidence="8">
    <location>
        <begin position="618"/>
        <end position="644"/>
    </location>
</feature>
<dbReference type="EMBL" id="VEPZ02001004">
    <property type="protein sequence ID" value="KAE8702922.1"/>
    <property type="molecule type" value="Genomic_DNA"/>
</dbReference>
<evidence type="ECO:0000259" key="10">
    <source>
        <dbReference type="PROSITE" id="PS50158"/>
    </source>
</evidence>
<dbReference type="InterPro" id="IPR025724">
    <property type="entry name" value="GAG-pre-integrase_dom"/>
</dbReference>
<dbReference type="InterPro" id="IPR054722">
    <property type="entry name" value="PolX-like_BBD"/>
</dbReference>
<dbReference type="InterPro" id="IPR036875">
    <property type="entry name" value="Znf_CCHC_sf"/>
</dbReference>
<organism evidence="13 14">
    <name type="scientific">Hibiscus syriacus</name>
    <name type="common">Rose of Sharon</name>
    <dbReference type="NCBI Taxonomy" id="106335"/>
    <lineage>
        <taxon>Eukaryota</taxon>
        <taxon>Viridiplantae</taxon>
        <taxon>Streptophyta</taxon>
        <taxon>Embryophyta</taxon>
        <taxon>Tracheophyta</taxon>
        <taxon>Spermatophyta</taxon>
        <taxon>Magnoliopsida</taxon>
        <taxon>eudicotyledons</taxon>
        <taxon>Gunneridae</taxon>
        <taxon>Pentapetalae</taxon>
        <taxon>rosids</taxon>
        <taxon>malvids</taxon>
        <taxon>Malvales</taxon>
        <taxon>Malvaceae</taxon>
        <taxon>Malvoideae</taxon>
        <taxon>Hibiscus</taxon>
    </lineage>
</organism>
<dbReference type="InterPro" id="IPR057670">
    <property type="entry name" value="SH3_retrovirus"/>
</dbReference>
<feature type="domain" description="Integrase catalytic" evidence="11">
    <location>
        <begin position="1054"/>
        <end position="1224"/>
    </location>
</feature>
<dbReference type="SUPFAM" id="SSF53098">
    <property type="entry name" value="Ribonuclease H-like"/>
    <property type="match status" value="1"/>
</dbReference>
<dbReference type="GO" id="GO:0016020">
    <property type="term" value="C:membrane"/>
    <property type="evidence" value="ECO:0007669"/>
    <property type="project" value="UniProtKB-SubCell"/>
</dbReference>
<evidence type="ECO:0000256" key="6">
    <source>
        <dbReference type="ARBA" id="ARBA00023136"/>
    </source>
</evidence>
<dbReference type="Pfam" id="PF14223">
    <property type="entry name" value="Retrotran_gag_2"/>
    <property type="match status" value="1"/>
</dbReference>
<evidence type="ECO:0000256" key="1">
    <source>
        <dbReference type="ARBA" id="ARBA00004141"/>
    </source>
</evidence>
<dbReference type="Gene3D" id="3.40.50.720">
    <property type="entry name" value="NAD(P)-binding Rossmann-like Domain"/>
    <property type="match status" value="1"/>
</dbReference>
<dbReference type="Pfam" id="PF00665">
    <property type="entry name" value="rve"/>
    <property type="match status" value="1"/>
</dbReference>
<evidence type="ECO:0000256" key="7">
    <source>
        <dbReference type="PROSITE-ProRule" id="PRU00047"/>
    </source>
</evidence>
<dbReference type="Pfam" id="PF06241">
    <property type="entry name" value="Castor_Poll_mid"/>
    <property type="match status" value="1"/>
</dbReference>
<dbReference type="SUPFAM" id="SSF56672">
    <property type="entry name" value="DNA/RNA polymerases"/>
    <property type="match status" value="1"/>
</dbReference>
<dbReference type="InterPro" id="IPR044849">
    <property type="entry name" value="CASTOR/POLLUX/SYM8-like"/>
</dbReference>
<feature type="transmembrane region" description="Helical" evidence="9">
    <location>
        <begin position="105"/>
        <end position="125"/>
    </location>
</feature>
<comment type="similarity">
    <text evidence="2">Belongs to the castor/pollux (TC 1.A.1.23) family.</text>
</comment>
<dbReference type="GO" id="GO:0015074">
    <property type="term" value="P:DNA integration"/>
    <property type="evidence" value="ECO:0007669"/>
    <property type="project" value="InterPro"/>
</dbReference>
<evidence type="ECO:0000256" key="3">
    <source>
        <dbReference type="ARBA" id="ARBA00022692"/>
    </source>
</evidence>
<evidence type="ECO:0000313" key="14">
    <source>
        <dbReference type="Proteomes" id="UP000436088"/>
    </source>
</evidence>
<dbReference type="InterPro" id="IPR036397">
    <property type="entry name" value="RNaseH_sf"/>
</dbReference>
<dbReference type="InterPro" id="IPR043502">
    <property type="entry name" value="DNA/RNA_pol_sf"/>
</dbReference>
<dbReference type="InterPro" id="IPR010420">
    <property type="entry name" value="CASTOR/POLLUX/SYM8_dom"/>
</dbReference>
<dbReference type="Pfam" id="PF00098">
    <property type="entry name" value="zf-CCHC"/>
    <property type="match status" value="1"/>
</dbReference>
<dbReference type="SMART" id="SM00343">
    <property type="entry name" value="ZnF_C2HC"/>
    <property type="match status" value="1"/>
</dbReference>
<dbReference type="Gene3D" id="4.10.60.10">
    <property type="entry name" value="Zinc finger, CCHC-type"/>
    <property type="match status" value="1"/>
</dbReference>
<reference evidence="13" key="1">
    <citation type="submission" date="2019-09" db="EMBL/GenBank/DDBJ databases">
        <title>Draft genome information of white flower Hibiscus syriacus.</title>
        <authorList>
            <person name="Kim Y.-M."/>
        </authorList>
    </citation>
    <scope>NUCLEOTIDE SEQUENCE [LARGE SCALE GENOMIC DNA]</scope>
    <source>
        <strain evidence="13">YM2019G1</strain>
    </source>
</reference>
<keyword evidence="6 9" id="KW-0472">Membrane</keyword>
<name>A0A6A3AJH8_HIBSY</name>
<evidence type="ECO:0000256" key="5">
    <source>
        <dbReference type="ARBA" id="ARBA00022989"/>
    </source>
</evidence>
<feature type="compositionally biased region" description="Polar residues" evidence="8">
    <location>
        <begin position="618"/>
        <end position="629"/>
    </location>
</feature>
<evidence type="ECO:0000256" key="2">
    <source>
        <dbReference type="ARBA" id="ARBA00008577"/>
    </source>
</evidence>
<accession>A0A6A3AJH8</accession>
<dbReference type="PANTHER" id="PTHR31563:SF1">
    <property type="entry name" value="ION CHANNEL CASTOR-RELATED"/>
    <property type="match status" value="1"/>
</dbReference>
<evidence type="ECO:0000259" key="12">
    <source>
        <dbReference type="PROSITE" id="PS51201"/>
    </source>
</evidence>
<keyword evidence="7" id="KW-0862">Zinc</keyword>
<sequence>MFDPLDSISISQESDHLSSKGLKILALTISIALLSVPISLFKYIDYISKLRSSDNSSEKVSLNKQLEYRVDVLSVHSYAKPLALLIATLLLICNHANSEGMGPRLVSVSISFGGMLIFAMMLGLVSDAISEKLDSLRKGRSEVVEQNHTLVLGWSDKLGSLLNQLAIANESLGGGTVVVMAERDKEEMELDIAKMEFDFRGTSVICRSGSPLILTDLKNRGNIAVSVSKARAIVVLAEDGNADQSDARALRTVLSLTGVKEGLRGHIVVELSDLDNEVLVKLVGGELVETVVAHDVIGRLMIQCARQPGLAQIWEDILGFENCEFYIKRWPQLDGDEVLVIAEDDDTYAPSALPTVNGASFMHIARPARKPQKILLCGWRRDVDDMIVVWRGSLPRDLIVPKLMEKILLCGWRRDMEDIIMVLDAFLAPGSELWMFNEVVESERERKLDEGGLDLSRLILILADESVEDSAIQADSRSLATLLLIRDIQAKRLPFREAMVTRGQRGSFSRGSWIGEMQQSSDRLVIISEILDPRTKNLLSMSKISDYVLSNELVSMALAMVAEDRQINGVLEELFAEEGNELHIRLAELYLHEVKFGRRYEFVDGGVLIHGDSQELSETIQTKPDSSGSDGCRRREGKQPEGMKDEDWALLDRQALGVIRLTLSRNVAFNIAKEKTTAGLMAALSSMYEKPSASNKVHLMRRLFNLRMAEGASVAQHLNELNTITTQLSSVEIEFDDEVRALILLSSLPDSWNATVTAVSSSSGNSKLKFDDVRDLVLSEEIRRRESGEASTSSALHTESRGRTSERNSNRGRSKSRRGKSRTGNKDFTCYNCGKKGHFKRDCRAPKKNTGAQESANMTEETGDAMILSVNSPIESWILDSGASFHSTPCREIMENYVSGDFGKVHLADDETLKIVGKGDIRLKLPNQTTWKLTGVRHIPGLKRNLISVGQLDGEGYSTTFSGCEWKITKGALVIARGKKTGTLYVTSNLENIIAVADADGKSNLWHQRLGHMSEKGMKTLLSKGKLPDLKNVDVGLCEDCIFGKQKKVSFAKIGKTPKAERLELVHTDVWGPSPVPSLAGSLYYVTFIDDSTRKVWVYFLKKKSEVFDIFRKWKAMVENETGLKVKRLRSDNGGEYRDSRFRDFCANNGIKMETTVPKTPQHNGVAERMNRTLNERARSMRIHAGLPKFLWAEAINTAAYLINRGPSVPLDGRIPEEVWSKKEINLSHLRVFGCISYVHINSAERSKLDAKSNKCVFVGYGGDEFGYRSTAESSNTEAETKEFAEFEDISGNDVQINPEAVQEEPHTPELRRSSRIPKPTQRYSPSLHYLLLTDNGEPECYDEAMQVEDSVKWESSMKDEMDSLMSNQTWELAELPPGKKALHNKWIYRIKEEHDGRKRYKARLVVKGFQQKEAAENLHLEQLDVKTAFLHGDLEEEIYMRQPEGFIEAGKKNMVCRLKKSLYGLKQAPRQWYKKFDSFMSSSGFTRCQADHCCYIKRFDNSFIILLLYVDDMLVAGSNMKEIINLKQKLSKQFAMKDLGAAKQILGMRIKRDTKSGTLMLSQAEYINKVLSRFNMQDAKPVSTPLGVHFRLSKDQSPKTEEERAHMVKVPYASSIGSLMYAMVCTRPDIAHAVGAVSRYMNNPGKVHWEAVKWILRYLRAGNVDIRRSTTGYVYTLGGTAVSWVSQLQKIVALSTTEAEYVAVTEASKEMVWLQSFLEELGKKQENNILYCDSQSAIHLAKNPSFHSRTKHIQLRYHFIRSLLEDGILKLEKISGAQNPADMLTKTVTTDKLKLCSASVGMLE</sequence>
<keyword evidence="3 9" id="KW-0812">Transmembrane</keyword>
<dbReference type="GO" id="GO:0006813">
    <property type="term" value="P:potassium ion transport"/>
    <property type="evidence" value="ECO:0007669"/>
    <property type="project" value="InterPro"/>
</dbReference>
<comment type="subcellular location">
    <subcellularLocation>
        <location evidence="1">Membrane</location>
        <topology evidence="1">Multi-pass membrane protein</topology>
    </subcellularLocation>
</comment>
<keyword evidence="14" id="KW-1185">Reference proteome</keyword>
<dbReference type="Pfam" id="PF22936">
    <property type="entry name" value="Pol_BBD"/>
    <property type="match status" value="1"/>
</dbReference>
<gene>
    <name evidence="13" type="ORF">F3Y22_tig00110478pilonHSYRG00040</name>
</gene>
<keyword evidence="7" id="KW-0863">Zinc-finger</keyword>
<dbReference type="Gene3D" id="3.30.420.10">
    <property type="entry name" value="Ribonuclease H-like superfamily/Ribonuclease H"/>
    <property type="match status" value="1"/>
</dbReference>
<keyword evidence="4" id="KW-0645">Protease</keyword>
<evidence type="ECO:0000313" key="13">
    <source>
        <dbReference type="EMBL" id="KAE8702922.1"/>
    </source>
</evidence>
<dbReference type="InterPro" id="IPR013103">
    <property type="entry name" value="RVT_2"/>
</dbReference>
<evidence type="ECO:0000256" key="9">
    <source>
        <dbReference type="SAM" id="Phobius"/>
    </source>
</evidence>
<dbReference type="Proteomes" id="UP000436088">
    <property type="component" value="Unassembled WGS sequence"/>
</dbReference>
<evidence type="ECO:0000259" key="11">
    <source>
        <dbReference type="PROSITE" id="PS50994"/>
    </source>
</evidence>
<dbReference type="Pfam" id="PF07727">
    <property type="entry name" value="RVT_2"/>
    <property type="match status" value="2"/>
</dbReference>
<dbReference type="Pfam" id="PF25597">
    <property type="entry name" value="SH3_retrovirus"/>
    <property type="match status" value="1"/>
</dbReference>
<evidence type="ECO:0000256" key="4">
    <source>
        <dbReference type="ARBA" id="ARBA00022750"/>
    </source>
</evidence>
<feature type="transmembrane region" description="Helical" evidence="9">
    <location>
        <begin position="21"/>
        <end position="44"/>
    </location>
</feature>
<dbReference type="SUPFAM" id="SSF57756">
    <property type="entry name" value="Retrovirus zinc finger-like domains"/>
    <property type="match status" value="1"/>
</dbReference>
<feature type="compositionally biased region" description="Basic and acidic residues" evidence="8">
    <location>
        <begin position="631"/>
        <end position="644"/>
    </location>
</feature>
<feature type="region of interest" description="Disordered" evidence="8">
    <location>
        <begin position="784"/>
        <end position="823"/>
    </location>
</feature>
<feature type="domain" description="RCK N-terminal" evidence="12">
    <location>
        <begin position="146"/>
        <end position="292"/>
    </location>
</feature>
<dbReference type="PROSITE" id="PS50994">
    <property type="entry name" value="INTEGRASE"/>
    <property type="match status" value="1"/>
</dbReference>
<keyword evidence="7" id="KW-0479">Metal-binding</keyword>
<feature type="domain" description="CCHC-type" evidence="10">
    <location>
        <begin position="830"/>
        <end position="844"/>
    </location>
</feature>
<dbReference type="Pfam" id="PF13976">
    <property type="entry name" value="gag_pre-integrs"/>
    <property type="match status" value="1"/>
</dbReference>